<dbReference type="Pfam" id="PF13589">
    <property type="entry name" value="HATPase_c_3"/>
    <property type="match status" value="1"/>
</dbReference>
<organism evidence="2 3">
    <name type="scientific">Halogranum tailed virus 1</name>
    <dbReference type="NCBI Taxonomy" id="1273749"/>
    <lineage>
        <taxon>Viruses</taxon>
        <taxon>Duplodnaviria</taxon>
        <taxon>Heunggongvirae</taxon>
        <taxon>Uroviricota</taxon>
        <taxon>Caudoviricetes</taxon>
        <taxon>Thumleimavirales</taxon>
        <taxon>Halomagnusviridae</taxon>
        <taxon>Hagravirus</taxon>
        <taxon>Hagravirus capitaneum</taxon>
        <taxon>Hagravirus HGTV1</taxon>
    </lineage>
</organism>
<dbReference type="Gene3D" id="3.30.565.10">
    <property type="entry name" value="Histidine kinase-like ATPase, C-terminal domain"/>
    <property type="match status" value="1"/>
</dbReference>
<evidence type="ECO:0000313" key="2">
    <source>
        <dbReference type="EMBL" id="AGM11469.1"/>
    </source>
</evidence>
<evidence type="ECO:0000256" key="1">
    <source>
        <dbReference type="SAM" id="MobiDB-lite"/>
    </source>
</evidence>
<dbReference type="InterPro" id="IPR036890">
    <property type="entry name" value="HATPase_C_sf"/>
</dbReference>
<reference evidence="2 3" key="1">
    <citation type="submission" date="2012-12" db="EMBL/GenBank/DDBJ databases">
        <authorList>
            <person name="Sencilo A."/>
            <person name="Jacobs-Sera D."/>
            <person name="Russell D.A."/>
            <person name="Ko C."/>
            <person name="Atanasova N."/>
            <person name="Osterlund E."/>
            <person name="Oksanen H.M."/>
            <person name="Bamford D.H."/>
            <person name="Hatfull G.F."/>
            <person name="Roine E."/>
            <person name="Hendrix R.W."/>
        </authorList>
    </citation>
    <scope>NUCLEOTIDE SEQUENCE [LARGE SCALE GENOMIC DNA]</scope>
</reference>
<protein>
    <submittedName>
        <fullName evidence="2">HSP90 chaperone</fullName>
    </submittedName>
</protein>
<accession>R4T6Y8</accession>
<dbReference type="GeneID" id="16194051"/>
<dbReference type="SUPFAM" id="SSF55874">
    <property type="entry name" value="ATPase domain of HSP90 chaperone/DNA topoisomerase II/histidine kinase"/>
    <property type="match status" value="1"/>
</dbReference>
<name>R4T6Y8_9CAUD</name>
<sequence length="529" mass="59379">MSERDNSTEDAETADDGFNPVYQEGKTSVQHKNLNAAGSDHPLGADPLSFEADLRHLIRKVADDLYESWEATIREYLANAETACLRVQNFLDHGTETTLNVDSLYGTEDGYEPRIEVTWDRSENKVEIRDNGIGMASKEVDEVFRQIGNSAARDTGSYSGQFGMGALSFVKLIGLDNSMVMTTHSRQTDENFSTYVSLAGPEPIMGKLPEDQYGTKFQMTPDGNFDIRSAVERFAEWMRVPVIYREYDETGQEVFNEDWGDKQFTDEYDPNMITLELKSEGDFVATCSAEASTKTLLLSMPIDRNDSGGKHGAPFPFDVRLLDESGKVIKSDQGYEGLMPCPRSDYREMLKEARDPYITRELLNAGDIVGQEVAEGPNEGSMVVTEDTLSADRPLPPHDYITRSDLSEDDEPGQARVIFGPHKGKTIVDEDEWDSMDAGRAELYVPEDELEPFDIHSESGDLTLPEPTSDRDRLQSHDVFWKWVGAQFKDQFEGRVVDVFDMIDGTNDPLQTILELEPENLVESTARVQ</sequence>
<dbReference type="RefSeq" id="YP_008059347.1">
    <property type="nucleotide sequence ID" value="NC_021328.1"/>
</dbReference>
<proteinExistence type="predicted"/>
<keyword evidence="3" id="KW-1185">Reference proteome</keyword>
<feature type="region of interest" description="Disordered" evidence="1">
    <location>
        <begin position="1"/>
        <end position="23"/>
    </location>
</feature>
<dbReference type="EMBL" id="KC292026">
    <property type="protein sequence ID" value="AGM11469.1"/>
    <property type="molecule type" value="Genomic_DNA"/>
</dbReference>
<evidence type="ECO:0000313" key="3">
    <source>
        <dbReference type="Proteomes" id="UP000202786"/>
    </source>
</evidence>
<dbReference type="Proteomes" id="UP000202786">
    <property type="component" value="Segment"/>
</dbReference>
<gene>
    <name evidence="2" type="primary">172</name>
    <name evidence="2" type="ORF">HGTV1_172</name>
</gene>
<dbReference type="KEGG" id="vg:16194051"/>